<dbReference type="OrthoDB" id="9812295at2"/>
<organism evidence="5 6">
    <name type="scientific">Streptacidiphilus jiangxiensis</name>
    <dbReference type="NCBI Taxonomy" id="235985"/>
    <lineage>
        <taxon>Bacteria</taxon>
        <taxon>Bacillati</taxon>
        <taxon>Actinomycetota</taxon>
        <taxon>Actinomycetes</taxon>
        <taxon>Kitasatosporales</taxon>
        <taxon>Streptomycetaceae</taxon>
        <taxon>Streptacidiphilus</taxon>
    </lineage>
</organism>
<keyword evidence="1" id="KW-0285">Flavoprotein</keyword>
<dbReference type="InterPro" id="IPR029039">
    <property type="entry name" value="Flavoprotein-like_sf"/>
</dbReference>
<dbReference type="RefSeq" id="WP_075004240.1">
    <property type="nucleotide sequence ID" value="NZ_FOAZ01000036.1"/>
</dbReference>
<name>A0A1H7ZQS9_STRJI</name>
<evidence type="ECO:0000313" key="6">
    <source>
        <dbReference type="Proteomes" id="UP000183015"/>
    </source>
</evidence>
<reference evidence="6" key="1">
    <citation type="submission" date="2016-10" db="EMBL/GenBank/DDBJ databases">
        <authorList>
            <person name="Varghese N."/>
        </authorList>
    </citation>
    <scope>NUCLEOTIDE SEQUENCE [LARGE SCALE GENOMIC DNA]</scope>
    <source>
        <strain evidence="6">DSM 45096 / BCRC 16803 / CGMCC 4.1857 / CIP 109030 / JCM 12277 / KCTC 19219 / NBRC 100920 / 33214</strain>
    </source>
</reference>
<accession>A0A1H7ZQS9</accession>
<dbReference type="SUPFAM" id="SSF52218">
    <property type="entry name" value="Flavoproteins"/>
    <property type="match status" value="1"/>
</dbReference>
<evidence type="ECO:0000259" key="4">
    <source>
        <dbReference type="Pfam" id="PF03358"/>
    </source>
</evidence>
<dbReference type="STRING" id="235985.SAMN05414137_13648"/>
<evidence type="ECO:0000313" key="5">
    <source>
        <dbReference type="EMBL" id="SEM59849.1"/>
    </source>
</evidence>
<evidence type="ECO:0000256" key="1">
    <source>
        <dbReference type="ARBA" id="ARBA00022630"/>
    </source>
</evidence>
<dbReference type="Proteomes" id="UP000183015">
    <property type="component" value="Unassembled WGS sequence"/>
</dbReference>
<dbReference type="GO" id="GO:0016491">
    <property type="term" value="F:oxidoreductase activity"/>
    <property type="evidence" value="ECO:0007669"/>
    <property type="project" value="UniProtKB-KW"/>
</dbReference>
<evidence type="ECO:0000256" key="3">
    <source>
        <dbReference type="ARBA" id="ARBA00023002"/>
    </source>
</evidence>
<dbReference type="PANTHER" id="PTHR43408">
    <property type="entry name" value="FMN REDUCTASE (NADPH)"/>
    <property type="match status" value="1"/>
</dbReference>
<evidence type="ECO:0000256" key="2">
    <source>
        <dbReference type="ARBA" id="ARBA00022643"/>
    </source>
</evidence>
<dbReference type="Gene3D" id="3.40.50.360">
    <property type="match status" value="1"/>
</dbReference>
<dbReference type="InterPro" id="IPR051814">
    <property type="entry name" value="NAD(P)H-dep_FMN_reductase"/>
</dbReference>
<dbReference type="AlphaFoldDB" id="A0A1H7ZQS9"/>
<keyword evidence="6" id="KW-1185">Reference proteome</keyword>
<feature type="domain" description="NADPH-dependent FMN reductase-like" evidence="4">
    <location>
        <begin position="1"/>
        <end position="128"/>
    </location>
</feature>
<dbReference type="PANTHER" id="PTHR43408:SF2">
    <property type="entry name" value="FMN REDUCTASE (NADPH)"/>
    <property type="match status" value="1"/>
</dbReference>
<dbReference type="InterPro" id="IPR005025">
    <property type="entry name" value="FMN_Rdtase-like_dom"/>
</dbReference>
<dbReference type="Pfam" id="PF03358">
    <property type="entry name" value="FMN_red"/>
    <property type="match status" value="1"/>
</dbReference>
<keyword evidence="3" id="KW-0560">Oxidoreductase</keyword>
<dbReference type="eggNOG" id="COG0431">
    <property type="taxonomic scope" value="Bacteria"/>
</dbReference>
<proteinExistence type="predicted"/>
<sequence length="172" mass="17389">MRALLVNGSPNHPSATAAMAAVAAAALRDQGADVDVVDLAGFTTADVPDWRRAVADADAVLLATPVYHAGYSGRLKSALDLLPGDALTDKAVGVLAHGSGPRSGNVVAEQLRTVAKAMGGWVVPTQIAACPDDLIGAGDGGPAPTDEITARCAQQAAELARCAKMLRVQVAV</sequence>
<keyword evidence="2" id="KW-0288">FMN</keyword>
<protein>
    <submittedName>
        <fullName evidence="5">FMN reductase</fullName>
    </submittedName>
</protein>
<dbReference type="EMBL" id="FOAZ01000036">
    <property type="protein sequence ID" value="SEM59849.1"/>
    <property type="molecule type" value="Genomic_DNA"/>
</dbReference>
<gene>
    <name evidence="5" type="ORF">SAMN05414137_13648</name>
</gene>